<feature type="transmembrane region" description="Helical" evidence="1">
    <location>
        <begin position="191"/>
        <end position="213"/>
    </location>
</feature>
<feature type="transmembrane region" description="Helical" evidence="1">
    <location>
        <begin position="282"/>
        <end position="301"/>
    </location>
</feature>
<protein>
    <submittedName>
        <fullName evidence="2">Spirocyclase AveC family protein</fullName>
    </submittedName>
</protein>
<feature type="transmembrane region" description="Helical" evidence="1">
    <location>
        <begin position="24"/>
        <end position="45"/>
    </location>
</feature>
<organism evidence="2 3">
    <name type="scientific">Sporichthya brevicatena</name>
    <dbReference type="NCBI Taxonomy" id="171442"/>
    <lineage>
        <taxon>Bacteria</taxon>
        <taxon>Bacillati</taxon>
        <taxon>Actinomycetota</taxon>
        <taxon>Actinomycetes</taxon>
        <taxon>Sporichthyales</taxon>
        <taxon>Sporichthyaceae</taxon>
        <taxon>Sporichthya</taxon>
    </lineage>
</organism>
<keyword evidence="1" id="KW-0812">Transmembrane</keyword>
<evidence type="ECO:0000256" key="1">
    <source>
        <dbReference type="SAM" id="Phobius"/>
    </source>
</evidence>
<evidence type="ECO:0000313" key="3">
    <source>
        <dbReference type="Proteomes" id="UP001500957"/>
    </source>
</evidence>
<sequence>MTAVSEHPTTSATAPAPERRPGPLTFWSAVGALTIALTVYCWTRWILSGNFTRAETGPDSYDYLWYLRAFEVTATAAGVVMLWCWVIRPWRQSRHVPIDGKILLGMMFAYVVDPTLNVFNSAFAMNAHSVSYGSWGPWLPLGWSADEERFAEGLLWAPQLYMYFGLFAAMAGCVALRWLRRRCPRASNPTLYAIVFAAFTPLAFVVEMVFLVLPQLYVFPGVPSNFSVFTGEVYQYPLYQALFAAVFGMMVTWLRDSVDETGRSAVERGVDRLPIAEWRRHAMSFCAVTGFCTASALSYFLPYGYASMSADTYVELPSYLAPAAYCGVEGKPMCASEYLDRLQNGTTE</sequence>
<gene>
    <name evidence="2" type="ORF">GCM10009547_00030</name>
</gene>
<name>A0ABN1G242_9ACTN</name>
<dbReference type="Pfam" id="PF17198">
    <property type="entry name" value="AveC_like"/>
    <property type="match status" value="1"/>
</dbReference>
<dbReference type="EMBL" id="BAAAHE010000001">
    <property type="protein sequence ID" value="GAA0602617.1"/>
    <property type="molecule type" value="Genomic_DNA"/>
</dbReference>
<feature type="transmembrane region" description="Helical" evidence="1">
    <location>
        <begin position="65"/>
        <end position="90"/>
    </location>
</feature>
<accession>A0ABN1G242</accession>
<dbReference type="RefSeq" id="WP_344600256.1">
    <property type="nucleotide sequence ID" value="NZ_BAAAHE010000001.1"/>
</dbReference>
<feature type="transmembrane region" description="Helical" evidence="1">
    <location>
        <begin position="102"/>
        <end position="125"/>
    </location>
</feature>
<comment type="caution">
    <text evidence="2">The sequence shown here is derived from an EMBL/GenBank/DDBJ whole genome shotgun (WGS) entry which is preliminary data.</text>
</comment>
<dbReference type="InterPro" id="IPR033459">
    <property type="entry name" value="AveC-like"/>
</dbReference>
<proteinExistence type="predicted"/>
<keyword evidence="3" id="KW-1185">Reference proteome</keyword>
<dbReference type="Proteomes" id="UP001500957">
    <property type="component" value="Unassembled WGS sequence"/>
</dbReference>
<feature type="transmembrane region" description="Helical" evidence="1">
    <location>
        <begin position="160"/>
        <end position="179"/>
    </location>
</feature>
<keyword evidence="1" id="KW-0472">Membrane</keyword>
<evidence type="ECO:0000313" key="2">
    <source>
        <dbReference type="EMBL" id="GAA0602617.1"/>
    </source>
</evidence>
<keyword evidence="1" id="KW-1133">Transmembrane helix</keyword>
<feature type="transmembrane region" description="Helical" evidence="1">
    <location>
        <begin position="233"/>
        <end position="254"/>
    </location>
</feature>
<reference evidence="2 3" key="1">
    <citation type="journal article" date="2019" name="Int. J. Syst. Evol. Microbiol.">
        <title>The Global Catalogue of Microorganisms (GCM) 10K type strain sequencing project: providing services to taxonomists for standard genome sequencing and annotation.</title>
        <authorList>
            <consortium name="The Broad Institute Genomics Platform"/>
            <consortium name="The Broad Institute Genome Sequencing Center for Infectious Disease"/>
            <person name="Wu L."/>
            <person name="Ma J."/>
        </authorList>
    </citation>
    <scope>NUCLEOTIDE SEQUENCE [LARGE SCALE GENOMIC DNA]</scope>
    <source>
        <strain evidence="2 3">JCM 10671</strain>
    </source>
</reference>